<dbReference type="RefSeq" id="XP_007762843.1">
    <property type="nucleotide sequence ID" value="XM_007764653.1"/>
</dbReference>
<dbReference type="OrthoDB" id="3038503at2759"/>
<sequence>MSTDYATIAASARQIAYCSIAVTCAVFYDYGHTFPREVDFVWTKPWTLASILYLGVC</sequence>
<dbReference type="InterPro" id="IPR045340">
    <property type="entry name" value="DUF6533"/>
</dbReference>
<dbReference type="EMBL" id="JH711573">
    <property type="protein sequence ID" value="EIW87134.1"/>
    <property type="molecule type" value="Genomic_DNA"/>
</dbReference>
<comment type="caution">
    <text evidence="2">The sequence shown here is derived from an EMBL/GenBank/DDBJ whole genome shotgun (WGS) entry which is preliminary data.</text>
</comment>
<dbReference type="GeneID" id="19209899"/>
<proteinExistence type="predicted"/>
<feature type="domain" description="DUF6533" evidence="1">
    <location>
        <begin position="17"/>
        <end position="54"/>
    </location>
</feature>
<evidence type="ECO:0000313" key="2">
    <source>
        <dbReference type="EMBL" id="EIW87134.1"/>
    </source>
</evidence>
<reference evidence="3" key="1">
    <citation type="journal article" date="2012" name="Science">
        <title>The Paleozoic origin of enzymatic lignin decomposition reconstructed from 31 fungal genomes.</title>
        <authorList>
            <person name="Floudas D."/>
            <person name="Binder M."/>
            <person name="Riley R."/>
            <person name="Barry K."/>
            <person name="Blanchette R.A."/>
            <person name="Henrissat B."/>
            <person name="Martinez A.T."/>
            <person name="Otillar R."/>
            <person name="Spatafora J.W."/>
            <person name="Yadav J.S."/>
            <person name="Aerts A."/>
            <person name="Benoit I."/>
            <person name="Boyd A."/>
            <person name="Carlson A."/>
            <person name="Copeland A."/>
            <person name="Coutinho P.M."/>
            <person name="de Vries R.P."/>
            <person name="Ferreira P."/>
            <person name="Findley K."/>
            <person name="Foster B."/>
            <person name="Gaskell J."/>
            <person name="Glotzer D."/>
            <person name="Gorecki P."/>
            <person name="Heitman J."/>
            <person name="Hesse C."/>
            <person name="Hori C."/>
            <person name="Igarashi K."/>
            <person name="Jurgens J.A."/>
            <person name="Kallen N."/>
            <person name="Kersten P."/>
            <person name="Kohler A."/>
            <person name="Kuees U."/>
            <person name="Kumar T.K.A."/>
            <person name="Kuo A."/>
            <person name="LaButti K."/>
            <person name="Larrondo L.F."/>
            <person name="Lindquist E."/>
            <person name="Ling A."/>
            <person name="Lombard V."/>
            <person name="Lucas S."/>
            <person name="Lundell T."/>
            <person name="Martin R."/>
            <person name="McLaughlin D.J."/>
            <person name="Morgenstern I."/>
            <person name="Morin E."/>
            <person name="Murat C."/>
            <person name="Nagy L.G."/>
            <person name="Nolan M."/>
            <person name="Ohm R.A."/>
            <person name="Patyshakuliyeva A."/>
            <person name="Rokas A."/>
            <person name="Ruiz-Duenas F.J."/>
            <person name="Sabat G."/>
            <person name="Salamov A."/>
            <person name="Samejima M."/>
            <person name="Schmutz J."/>
            <person name="Slot J.C."/>
            <person name="St John F."/>
            <person name="Stenlid J."/>
            <person name="Sun H."/>
            <person name="Sun S."/>
            <person name="Syed K."/>
            <person name="Tsang A."/>
            <person name="Wiebenga A."/>
            <person name="Young D."/>
            <person name="Pisabarro A."/>
            <person name="Eastwood D.C."/>
            <person name="Martin F."/>
            <person name="Cullen D."/>
            <person name="Grigoriev I.V."/>
            <person name="Hibbett D.S."/>
        </authorList>
    </citation>
    <scope>NUCLEOTIDE SEQUENCE [LARGE SCALE GENOMIC DNA]</scope>
    <source>
        <strain evidence="3">RWD-64-598 SS2</strain>
    </source>
</reference>
<evidence type="ECO:0000259" key="1">
    <source>
        <dbReference type="Pfam" id="PF20151"/>
    </source>
</evidence>
<keyword evidence="3" id="KW-1185">Reference proteome</keyword>
<protein>
    <recommendedName>
        <fullName evidence="1">DUF6533 domain-containing protein</fullName>
    </recommendedName>
</protein>
<organism evidence="2 3">
    <name type="scientific">Coniophora puteana (strain RWD-64-598)</name>
    <name type="common">Brown rot fungus</name>
    <dbReference type="NCBI Taxonomy" id="741705"/>
    <lineage>
        <taxon>Eukaryota</taxon>
        <taxon>Fungi</taxon>
        <taxon>Dikarya</taxon>
        <taxon>Basidiomycota</taxon>
        <taxon>Agaricomycotina</taxon>
        <taxon>Agaricomycetes</taxon>
        <taxon>Agaricomycetidae</taxon>
        <taxon>Boletales</taxon>
        <taxon>Coniophorineae</taxon>
        <taxon>Coniophoraceae</taxon>
        <taxon>Coniophora</taxon>
    </lineage>
</organism>
<name>A0A5M3N7Q6_CONPW</name>
<gene>
    <name evidence="2" type="ORF">CONPUDRAFT_79296</name>
</gene>
<dbReference type="KEGG" id="cput:CONPUDRAFT_79296"/>
<dbReference type="AlphaFoldDB" id="A0A5M3N7Q6"/>
<evidence type="ECO:0000313" key="3">
    <source>
        <dbReference type="Proteomes" id="UP000053558"/>
    </source>
</evidence>
<dbReference type="Pfam" id="PF20151">
    <property type="entry name" value="DUF6533"/>
    <property type="match status" value="1"/>
</dbReference>
<dbReference type="Proteomes" id="UP000053558">
    <property type="component" value="Unassembled WGS sequence"/>
</dbReference>
<accession>A0A5M3N7Q6</accession>